<evidence type="ECO:0000313" key="3">
    <source>
        <dbReference type="Proteomes" id="UP001301769"/>
    </source>
</evidence>
<keyword evidence="1" id="KW-0732">Signal</keyword>
<evidence type="ECO:0000313" key="2">
    <source>
        <dbReference type="EMBL" id="KAK4214929.1"/>
    </source>
</evidence>
<reference evidence="2" key="1">
    <citation type="journal article" date="2023" name="Mol. Phylogenet. Evol.">
        <title>Genome-scale phylogeny and comparative genomics of the fungal order Sordariales.</title>
        <authorList>
            <person name="Hensen N."/>
            <person name="Bonometti L."/>
            <person name="Westerberg I."/>
            <person name="Brannstrom I.O."/>
            <person name="Guillou S."/>
            <person name="Cros-Aarteil S."/>
            <person name="Calhoun S."/>
            <person name="Haridas S."/>
            <person name="Kuo A."/>
            <person name="Mondo S."/>
            <person name="Pangilinan J."/>
            <person name="Riley R."/>
            <person name="LaButti K."/>
            <person name="Andreopoulos B."/>
            <person name="Lipzen A."/>
            <person name="Chen C."/>
            <person name="Yan M."/>
            <person name="Daum C."/>
            <person name="Ng V."/>
            <person name="Clum A."/>
            <person name="Steindorff A."/>
            <person name="Ohm R.A."/>
            <person name="Martin F."/>
            <person name="Silar P."/>
            <person name="Natvig D.O."/>
            <person name="Lalanne C."/>
            <person name="Gautier V."/>
            <person name="Ament-Velasquez S.L."/>
            <person name="Kruys A."/>
            <person name="Hutchinson M.I."/>
            <person name="Powell A.J."/>
            <person name="Barry K."/>
            <person name="Miller A.N."/>
            <person name="Grigoriev I.V."/>
            <person name="Debuchy R."/>
            <person name="Gladieux P."/>
            <person name="Hiltunen Thoren M."/>
            <person name="Johannesson H."/>
        </authorList>
    </citation>
    <scope>NUCLEOTIDE SEQUENCE</scope>
    <source>
        <strain evidence="2">PSN293</strain>
    </source>
</reference>
<name>A0AAN7B918_9PEZI</name>
<proteinExistence type="predicted"/>
<protein>
    <recommendedName>
        <fullName evidence="4">Sushi domain-containing protein</fullName>
    </recommendedName>
</protein>
<evidence type="ECO:0008006" key="4">
    <source>
        <dbReference type="Google" id="ProtNLM"/>
    </source>
</evidence>
<accession>A0AAN7B918</accession>
<reference evidence="2" key="2">
    <citation type="submission" date="2023-05" db="EMBL/GenBank/DDBJ databases">
        <authorList>
            <consortium name="Lawrence Berkeley National Laboratory"/>
            <person name="Steindorff A."/>
            <person name="Hensen N."/>
            <person name="Bonometti L."/>
            <person name="Westerberg I."/>
            <person name="Brannstrom I.O."/>
            <person name="Guillou S."/>
            <person name="Cros-Aarteil S."/>
            <person name="Calhoun S."/>
            <person name="Haridas S."/>
            <person name="Kuo A."/>
            <person name="Mondo S."/>
            <person name="Pangilinan J."/>
            <person name="Riley R."/>
            <person name="Labutti K."/>
            <person name="Andreopoulos B."/>
            <person name="Lipzen A."/>
            <person name="Chen C."/>
            <person name="Yanf M."/>
            <person name="Daum C."/>
            <person name="Ng V."/>
            <person name="Clum A."/>
            <person name="Ohm R."/>
            <person name="Martin F."/>
            <person name="Silar P."/>
            <person name="Natvig D."/>
            <person name="Lalanne C."/>
            <person name="Gautier V."/>
            <person name="Ament-Velasquez S.L."/>
            <person name="Kruys A."/>
            <person name="Hutchinson M.I."/>
            <person name="Powell A.J."/>
            <person name="Barry K."/>
            <person name="Miller A.N."/>
            <person name="Grigoriev I.V."/>
            <person name="Debuchy R."/>
            <person name="Gladieux P."/>
            <person name="Thoren M.H."/>
            <person name="Johannesson H."/>
        </authorList>
    </citation>
    <scope>NUCLEOTIDE SEQUENCE</scope>
    <source>
        <strain evidence="2">PSN293</strain>
    </source>
</reference>
<sequence>MYLLATATLVLLSLQNVAAGTIPEMEIRQTNTKCSISGTSAAVNCRQGPTRSYPSVTSFRPGESFAVQCMADGEGIDGEKAWGYLPAWDCWVAVRWTDLGCKRKLSVC</sequence>
<organism evidence="2 3">
    <name type="scientific">Rhypophila decipiens</name>
    <dbReference type="NCBI Taxonomy" id="261697"/>
    <lineage>
        <taxon>Eukaryota</taxon>
        <taxon>Fungi</taxon>
        <taxon>Dikarya</taxon>
        <taxon>Ascomycota</taxon>
        <taxon>Pezizomycotina</taxon>
        <taxon>Sordariomycetes</taxon>
        <taxon>Sordariomycetidae</taxon>
        <taxon>Sordariales</taxon>
        <taxon>Naviculisporaceae</taxon>
        <taxon>Rhypophila</taxon>
    </lineage>
</organism>
<dbReference type="AlphaFoldDB" id="A0AAN7B918"/>
<feature type="signal peptide" evidence="1">
    <location>
        <begin position="1"/>
        <end position="19"/>
    </location>
</feature>
<evidence type="ECO:0000256" key="1">
    <source>
        <dbReference type="SAM" id="SignalP"/>
    </source>
</evidence>
<dbReference type="EMBL" id="MU858086">
    <property type="protein sequence ID" value="KAK4214929.1"/>
    <property type="molecule type" value="Genomic_DNA"/>
</dbReference>
<dbReference type="Proteomes" id="UP001301769">
    <property type="component" value="Unassembled WGS sequence"/>
</dbReference>
<gene>
    <name evidence="2" type="ORF">QBC37DRAFT_140459</name>
</gene>
<feature type="chain" id="PRO_5042979458" description="Sushi domain-containing protein" evidence="1">
    <location>
        <begin position="20"/>
        <end position="108"/>
    </location>
</feature>
<comment type="caution">
    <text evidence="2">The sequence shown here is derived from an EMBL/GenBank/DDBJ whole genome shotgun (WGS) entry which is preliminary data.</text>
</comment>
<keyword evidence="3" id="KW-1185">Reference proteome</keyword>